<dbReference type="InterPro" id="IPR003646">
    <property type="entry name" value="SH3-like_bac-type"/>
</dbReference>
<feature type="domain" description="GH18" evidence="1">
    <location>
        <begin position="236"/>
        <end position="552"/>
    </location>
</feature>
<dbReference type="InterPro" id="IPR011583">
    <property type="entry name" value="Chitinase_II/V-like_cat"/>
</dbReference>
<dbReference type="SMART" id="SM00636">
    <property type="entry name" value="Glyco_18"/>
    <property type="match status" value="1"/>
</dbReference>
<keyword evidence="3" id="KW-1185">Reference proteome</keyword>
<evidence type="ECO:0000259" key="1">
    <source>
        <dbReference type="PROSITE" id="PS51910"/>
    </source>
</evidence>
<dbReference type="InterPro" id="IPR029070">
    <property type="entry name" value="Chitinase_insertion_sf"/>
</dbReference>
<dbReference type="Pfam" id="PF00704">
    <property type="entry name" value="Glyco_hydro_18"/>
    <property type="match status" value="1"/>
</dbReference>
<dbReference type="SUPFAM" id="SSF51445">
    <property type="entry name" value="(Trans)glycosidases"/>
    <property type="match status" value="1"/>
</dbReference>
<sequence length="552" mass="63792">MKRVVSFFVVLLIFVTNFNLRVNASYFKPYQVKIISDINIRSLPSLKSKVVGKYKKGSIVTVLGRNGSFLKTNKGYIYNSSKFIKVFDSFKPYKAIVKADVLNIRQSPSLNSKVVGRYYKGNIITIIGSKGKFLKTNKGYVLKDYVGVFQVNRNDSVLVGRYLKIKEDVYLLKETDGTLSDRLLEKGRTYKILGVEGDYYKISFGSLRGFVHKDYVEILNIEPYNKISLAWQYIYNKSRNPYTYDEPSDYVNIKSSSLGLNVLSPTWFDIVGDYKNPSTIDVEDNADLEYVKRAHKNGYEVWPRFAEFNSERAYVVFTNPSLRSKIINKIVTYAKNYDVDGINIDFEALGIKNKDLFTAFVRDLSRELKKYNLTVSVDVTKISTSDTWSRWYDRKELINHVDYMILMAYDEYTEKSKTPGSVGSYPWVKISIEEFLNLGIPREKLILGVPFYVRLYKVDSSNVVLSSQAMSTEKVLNLVSENNGQVYFDEKSKQNVAVYYKDGYKYIAWLEDETSMAWRLDLLNQYKLKGLGAWCLGWESKIIWDVIKSKLK</sequence>
<dbReference type="PANTHER" id="PTHR46066">
    <property type="entry name" value="CHITINASE DOMAIN-CONTAINING PROTEIN 1 FAMILY MEMBER"/>
    <property type="match status" value="1"/>
</dbReference>
<proteinExistence type="predicted"/>
<dbReference type="PANTHER" id="PTHR46066:SF2">
    <property type="entry name" value="CHITINASE DOMAIN-CONTAINING PROTEIN 1"/>
    <property type="match status" value="1"/>
</dbReference>
<dbReference type="GO" id="GO:0005975">
    <property type="term" value="P:carbohydrate metabolic process"/>
    <property type="evidence" value="ECO:0007669"/>
    <property type="project" value="InterPro"/>
</dbReference>
<evidence type="ECO:0000313" key="2">
    <source>
        <dbReference type="EMBL" id="SEF40495.1"/>
    </source>
</evidence>
<dbReference type="Pfam" id="PF08239">
    <property type="entry name" value="SH3_3"/>
    <property type="match status" value="1"/>
</dbReference>
<dbReference type="EMBL" id="FNUK01000001">
    <property type="protein sequence ID" value="SEF40495.1"/>
    <property type="molecule type" value="Genomic_DNA"/>
</dbReference>
<dbReference type="GO" id="GO:0008061">
    <property type="term" value="F:chitin binding"/>
    <property type="evidence" value="ECO:0007669"/>
    <property type="project" value="InterPro"/>
</dbReference>
<dbReference type="AlphaFoldDB" id="A0A1H5RQA9"/>
<dbReference type="Gene3D" id="3.20.20.80">
    <property type="entry name" value="Glycosidases"/>
    <property type="match status" value="1"/>
</dbReference>
<dbReference type="Proteomes" id="UP000242850">
    <property type="component" value="Unassembled WGS sequence"/>
</dbReference>
<gene>
    <name evidence="2" type="ORF">SAMN05660865_00160</name>
</gene>
<accession>A0A1H5RQA9</accession>
<dbReference type="Gene3D" id="3.10.50.10">
    <property type="match status" value="1"/>
</dbReference>
<evidence type="ECO:0000313" key="3">
    <source>
        <dbReference type="Proteomes" id="UP000242850"/>
    </source>
</evidence>
<dbReference type="OrthoDB" id="9775889at2"/>
<dbReference type="InterPro" id="IPR001223">
    <property type="entry name" value="Glyco_hydro18_cat"/>
</dbReference>
<protein>
    <submittedName>
        <fullName evidence="2">SH3 domain-containing protein</fullName>
    </submittedName>
</protein>
<name>A0A1H5RQA9_9CLOT</name>
<reference evidence="3" key="1">
    <citation type="submission" date="2016-10" db="EMBL/GenBank/DDBJ databases">
        <authorList>
            <person name="Varghese N."/>
            <person name="Submissions S."/>
        </authorList>
    </citation>
    <scope>NUCLEOTIDE SEQUENCE [LARGE SCALE GENOMIC DNA]</scope>
    <source>
        <strain evidence="3">DSM 5463</strain>
    </source>
</reference>
<dbReference type="Gene3D" id="2.30.30.40">
    <property type="entry name" value="SH3 Domains"/>
    <property type="match status" value="3"/>
</dbReference>
<dbReference type="SMART" id="SM00287">
    <property type="entry name" value="SH3b"/>
    <property type="match status" value="3"/>
</dbReference>
<organism evidence="2 3">
    <name type="scientific">Caloramator fervidus</name>
    <dbReference type="NCBI Taxonomy" id="29344"/>
    <lineage>
        <taxon>Bacteria</taxon>
        <taxon>Bacillati</taxon>
        <taxon>Bacillota</taxon>
        <taxon>Clostridia</taxon>
        <taxon>Eubacteriales</taxon>
        <taxon>Clostridiaceae</taxon>
        <taxon>Caloramator</taxon>
    </lineage>
</organism>
<dbReference type="PROSITE" id="PS51910">
    <property type="entry name" value="GH18_2"/>
    <property type="match status" value="1"/>
</dbReference>
<dbReference type="InterPro" id="IPR017853">
    <property type="entry name" value="GH"/>
</dbReference>
<dbReference type="RefSeq" id="WP_159945762.1">
    <property type="nucleotide sequence ID" value="NZ_FNUK01000001.1"/>
</dbReference>